<dbReference type="OrthoDB" id="272512at2759"/>
<keyword evidence="1" id="KW-0808">Transferase</keyword>
<dbReference type="Proteomes" id="UP001152607">
    <property type="component" value="Unassembled WGS sequence"/>
</dbReference>
<feature type="transmembrane region" description="Helical" evidence="7">
    <location>
        <begin position="34"/>
        <end position="55"/>
    </location>
</feature>
<name>A0A9W4UKE2_9PLEO</name>
<organism evidence="8 9">
    <name type="scientific">Periconia digitata</name>
    <dbReference type="NCBI Taxonomy" id="1303443"/>
    <lineage>
        <taxon>Eukaryota</taxon>
        <taxon>Fungi</taxon>
        <taxon>Dikarya</taxon>
        <taxon>Ascomycota</taxon>
        <taxon>Pezizomycotina</taxon>
        <taxon>Dothideomycetes</taxon>
        <taxon>Pleosporomycetidae</taxon>
        <taxon>Pleosporales</taxon>
        <taxon>Massarineae</taxon>
        <taxon>Periconiaceae</taxon>
        <taxon>Periconia</taxon>
    </lineage>
</organism>
<evidence type="ECO:0000256" key="5">
    <source>
        <dbReference type="ARBA" id="ARBA00023136"/>
    </source>
</evidence>
<gene>
    <name evidence="8" type="ORF">PDIGIT_LOCUS10410</name>
</gene>
<proteinExistence type="predicted"/>
<evidence type="ECO:0000256" key="2">
    <source>
        <dbReference type="ARBA" id="ARBA00022692"/>
    </source>
</evidence>
<evidence type="ECO:0000256" key="7">
    <source>
        <dbReference type="SAM" id="Phobius"/>
    </source>
</evidence>
<sequence>MEKYSQFRDPGTGIAPFLPIPTPAAGAIWTPVHVFLFLFRAPFVATLSLFYFVFLEFLPVANLIKRCVLWVILAIPGVWWVDLQVDGVKRGKLAEKQDHLPHAGTIIAASFVSPLDPLYIAGIFTPVFTRSWPLEKKVEVISLFGAIRLAFSKPELEPPRTAKLATLKELTEKYPNSIICVFPETTTTNGRGVLRFSPSLLTADPSTKIYAVHVKYTPGDITTPVPGTVLSWTWRLLSKPTHYMRVRIARHIFNSTSTLTTKADVTDTGFDANIFDSPHMHNRMVNGNAAEETRKEEWLETIREDFARLGRVKRTALGVQEKVEFVKIWSKRRR</sequence>
<feature type="transmembrane region" description="Helical" evidence="7">
    <location>
        <begin position="105"/>
        <end position="128"/>
    </location>
</feature>
<evidence type="ECO:0000256" key="1">
    <source>
        <dbReference type="ARBA" id="ARBA00022679"/>
    </source>
</evidence>
<keyword evidence="5 7" id="KW-0472">Membrane</keyword>
<evidence type="ECO:0000256" key="4">
    <source>
        <dbReference type="ARBA" id="ARBA00023098"/>
    </source>
</evidence>
<accession>A0A9W4UKE2</accession>
<evidence type="ECO:0000256" key="3">
    <source>
        <dbReference type="ARBA" id="ARBA00022989"/>
    </source>
</evidence>
<keyword evidence="6" id="KW-0012">Acyltransferase</keyword>
<dbReference type="EMBL" id="CAOQHR010000007">
    <property type="protein sequence ID" value="CAI6337299.1"/>
    <property type="molecule type" value="Genomic_DNA"/>
</dbReference>
<protein>
    <recommendedName>
        <fullName evidence="10">Phospholipid/glycerol acyltransferase domain-containing protein</fullName>
    </recommendedName>
</protein>
<keyword evidence="3 7" id="KW-1133">Transmembrane helix</keyword>
<dbReference type="GO" id="GO:0016746">
    <property type="term" value="F:acyltransferase activity"/>
    <property type="evidence" value="ECO:0007669"/>
    <property type="project" value="UniProtKB-KW"/>
</dbReference>
<evidence type="ECO:0000256" key="6">
    <source>
        <dbReference type="ARBA" id="ARBA00023315"/>
    </source>
</evidence>
<dbReference type="PANTHER" id="PTHR23063:SF60">
    <property type="entry name" value="LYSOPHOSPHATIDIC ACID:OLEOYL-COA ACYLTRANSFERASE 1"/>
    <property type="match status" value="1"/>
</dbReference>
<feature type="transmembrane region" description="Helical" evidence="7">
    <location>
        <begin position="67"/>
        <end position="85"/>
    </location>
</feature>
<keyword evidence="9" id="KW-1185">Reference proteome</keyword>
<keyword evidence="2 7" id="KW-0812">Transmembrane</keyword>
<evidence type="ECO:0000313" key="8">
    <source>
        <dbReference type="EMBL" id="CAI6337299.1"/>
    </source>
</evidence>
<keyword evidence="4" id="KW-0443">Lipid metabolism</keyword>
<dbReference type="GO" id="GO:0006629">
    <property type="term" value="P:lipid metabolic process"/>
    <property type="evidence" value="ECO:0007669"/>
    <property type="project" value="UniProtKB-KW"/>
</dbReference>
<dbReference type="PANTHER" id="PTHR23063">
    <property type="entry name" value="PHOSPHOLIPID ACYLTRANSFERASE"/>
    <property type="match status" value="1"/>
</dbReference>
<comment type="caution">
    <text evidence="8">The sequence shown here is derived from an EMBL/GenBank/DDBJ whole genome shotgun (WGS) entry which is preliminary data.</text>
</comment>
<dbReference type="AlphaFoldDB" id="A0A9W4UKE2"/>
<reference evidence="8" key="1">
    <citation type="submission" date="2023-01" db="EMBL/GenBank/DDBJ databases">
        <authorList>
            <person name="Van Ghelder C."/>
            <person name="Rancurel C."/>
        </authorList>
    </citation>
    <scope>NUCLEOTIDE SEQUENCE</scope>
    <source>
        <strain evidence="8">CNCM I-4278</strain>
    </source>
</reference>
<evidence type="ECO:0008006" key="10">
    <source>
        <dbReference type="Google" id="ProtNLM"/>
    </source>
</evidence>
<evidence type="ECO:0000313" key="9">
    <source>
        <dbReference type="Proteomes" id="UP001152607"/>
    </source>
</evidence>